<keyword evidence="9" id="KW-0378">Hydrolase</keyword>
<keyword evidence="6" id="KW-0548">Nucleotidyltransferase</keyword>
<evidence type="ECO:0000256" key="15">
    <source>
        <dbReference type="SAM" id="Phobius"/>
    </source>
</evidence>
<evidence type="ECO:0000313" key="19">
    <source>
        <dbReference type="Proteomes" id="UP001256966"/>
    </source>
</evidence>
<dbReference type="SUPFAM" id="SSF50494">
    <property type="entry name" value="Trypsin-like serine proteases"/>
    <property type="match status" value="1"/>
</dbReference>
<dbReference type="GO" id="GO:0039694">
    <property type="term" value="P:viral RNA genome replication"/>
    <property type="evidence" value="ECO:0007669"/>
    <property type="project" value="InterPro"/>
</dbReference>
<evidence type="ECO:0000259" key="16">
    <source>
        <dbReference type="PROSITE" id="PS50507"/>
    </source>
</evidence>
<keyword evidence="11" id="KW-0693">Viral RNA replication</keyword>
<keyword evidence="8" id="KW-0688">Ribosomal frameshifting</keyword>
<dbReference type="PRINTS" id="PR00914">
    <property type="entry name" value="LVIRUSRNAPOL"/>
</dbReference>
<dbReference type="Gene3D" id="2.40.10.10">
    <property type="entry name" value="Trypsin-like serine proteases"/>
    <property type="match status" value="2"/>
</dbReference>
<dbReference type="GO" id="GO:0003723">
    <property type="term" value="F:RNA binding"/>
    <property type="evidence" value="ECO:0007669"/>
    <property type="project" value="InterPro"/>
</dbReference>
<dbReference type="SUPFAM" id="SSF56672">
    <property type="entry name" value="DNA/RNA polymerases"/>
    <property type="match status" value="1"/>
</dbReference>
<dbReference type="GO" id="GO:0006508">
    <property type="term" value="P:proteolysis"/>
    <property type="evidence" value="ECO:0007669"/>
    <property type="project" value="UniProtKB-KW"/>
</dbReference>
<dbReference type="PROSITE" id="PS51868">
    <property type="entry name" value="PEPTIDASE_S39"/>
    <property type="match status" value="1"/>
</dbReference>
<dbReference type="GO" id="GO:0003968">
    <property type="term" value="F:RNA-directed RNA polymerase activity"/>
    <property type="evidence" value="ECO:0007669"/>
    <property type="project" value="UniProtKB-KW"/>
</dbReference>
<comment type="catalytic activity">
    <reaction evidence="14">
        <text>RNA(n) + a ribonucleoside 5'-triphosphate = RNA(n+1) + diphosphate</text>
        <dbReference type="Rhea" id="RHEA:21248"/>
        <dbReference type="Rhea" id="RHEA-COMP:14527"/>
        <dbReference type="Rhea" id="RHEA-COMP:17342"/>
        <dbReference type="ChEBI" id="CHEBI:33019"/>
        <dbReference type="ChEBI" id="CHEBI:61557"/>
        <dbReference type="ChEBI" id="CHEBI:140395"/>
        <dbReference type="EC" id="2.7.7.48"/>
    </reaction>
</comment>
<dbReference type="EMBL" id="BK059372">
    <property type="protein sequence ID" value="DAZ87613.1"/>
    <property type="molecule type" value="Genomic_RNA"/>
</dbReference>
<dbReference type="Proteomes" id="UP001256966">
    <property type="component" value="Segment"/>
</dbReference>
<evidence type="ECO:0000256" key="11">
    <source>
        <dbReference type="ARBA" id="ARBA00022953"/>
    </source>
</evidence>
<keyword evidence="4" id="KW-0808">Transferase</keyword>
<proteinExistence type="predicted"/>
<evidence type="ECO:0000256" key="7">
    <source>
        <dbReference type="ARBA" id="ARBA00022741"/>
    </source>
</evidence>
<dbReference type="GO" id="GO:0075523">
    <property type="term" value="P:viral translational frameshifting"/>
    <property type="evidence" value="ECO:0007669"/>
    <property type="project" value="UniProtKB-KW"/>
</dbReference>
<evidence type="ECO:0000256" key="12">
    <source>
        <dbReference type="ARBA" id="ARBA00022989"/>
    </source>
</evidence>
<evidence type="ECO:0000256" key="1">
    <source>
        <dbReference type="ARBA" id="ARBA00004141"/>
    </source>
</evidence>
<keyword evidence="12 15" id="KW-1133">Transmembrane helix</keyword>
<dbReference type="InterPro" id="IPR000382">
    <property type="entry name" value="Peptidase_S39B_luteovirus"/>
</dbReference>
<name>A0AAD2QGK2_9VIRU</name>
<keyword evidence="3" id="KW-0645">Protease</keyword>
<reference evidence="18" key="1">
    <citation type="journal article" date="2022" name="Virus Genes">
        <title>Exploration of plant transcriptomes reveals five putative novel poleroviruses and an enamovirus.</title>
        <authorList>
            <person name="Kavi Sidharthan V."/>
            <person name="Nagendran K."/>
            <person name="Baranwal V.K."/>
        </authorList>
    </citation>
    <scope>NUCLEOTIDE SEQUENCE</scope>
    <source>
        <strain evidence="18">Pas not</strain>
    </source>
</reference>
<evidence type="ECO:0000256" key="2">
    <source>
        <dbReference type="ARBA" id="ARBA00022484"/>
    </source>
</evidence>
<dbReference type="InterPro" id="IPR007094">
    <property type="entry name" value="RNA-dir_pol_PSvirus"/>
</dbReference>
<dbReference type="InterPro" id="IPR043502">
    <property type="entry name" value="DNA/RNA_pol_sf"/>
</dbReference>
<evidence type="ECO:0000256" key="10">
    <source>
        <dbReference type="ARBA" id="ARBA00022825"/>
    </source>
</evidence>
<feature type="domain" description="RdRp catalytic" evidence="16">
    <location>
        <begin position="845"/>
        <end position="960"/>
    </location>
</feature>
<dbReference type="GO" id="GO:0016020">
    <property type="term" value="C:membrane"/>
    <property type="evidence" value="ECO:0007669"/>
    <property type="project" value="UniProtKB-SubCell"/>
</dbReference>
<comment type="subcellular location">
    <subcellularLocation>
        <location evidence="1">Membrane</location>
        <topology evidence="1">Multi-pass membrane protein</topology>
    </subcellularLocation>
</comment>
<evidence type="ECO:0000256" key="9">
    <source>
        <dbReference type="ARBA" id="ARBA00022801"/>
    </source>
</evidence>
<feature type="domain" description="Peptidase S39" evidence="17">
    <location>
        <begin position="225"/>
        <end position="419"/>
    </location>
</feature>
<keyword evidence="13 15" id="KW-0472">Membrane</keyword>
<accession>A0AAD2QGK2</accession>
<evidence type="ECO:0000256" key="6">
    <source>
        <dbReference type="ARBA" id="ARBA00022695"/>
    </source>
</evidence>
<evidence type="ECO:0000256" key="13">
    <source>
        <dbReference type="ARBA" id="ARBA00023136"/>
    </source>
</evidence>
<feature type="transmembrane region" description="Helical" evidence="15">
    <location>
        <begin position="134"/>
        <end position="162"/>
    </location>
</feature>
<gene>
    <name evidence="18" type="primary">ORF2</name>
</gene>
<protein>
    <submittedName>
        <fullName evidence="18">P1-P2 fusion protein</fullName>
    </submittedName>
</protein>
<dbReference type="GO" id="GO:0000166">
    <property type="term" value="F:nucleotide binding"/>
    <property type="evidence" value="ECO:0007669"/>
    <property type="project" value="UniProtKB-KW"/>
</dbReference>
<evidence type="ECO:0000256" key="8">
    <source>
        <dbReference type="ARBA" id="ARBA00022758"/>
    </source>
</evidence>
<evidence type="ECO:0000256" key="3">
    <source>
        <dbReference type="ARBA" id="ARBA00022670"/>
    </source>
</evidence>
<evidence type="ECO:0000313" key="18">
    <source>
        <dbReference type="EMBL" id="DAZ87613.1"/>
    </source>
</evidence>
<evidence type="ECO:0000256" key="4">
    <source>
        <dbReference type="ARBA" id="ARBA00022679"/>
    </source>
</evidence>
<keyword evidence="19" id="KW-1185">Reference proteome</keyword>
<dbReference type="GO" id="GO:0004252">
    <property type="term" value="F:serine-type endopeptidase activity"/>
    <property type="evidence" value="ECO:0007669"/>
    <property type="project" value="InterPro"/>
</dbReference>
<keyword evidence="2" id="KW-0696">RNA-directed RNA polymerase</keyword>
<dbReference type="InterPro" id="IPR043504">
    <property type="entry name" value="Peptidase_S1_PA_chymotrypsin"/>
</dbReference>
<evidence type="ECO:0000256" key="5">
    <source>
        <dbReference type="ARBA" id="ARBA00022692"/>
    </source>
</evidence>
<evidence type="ECO:0000256" key="14">
    <source>
        <dbReference type="ARBA" id="ARBA00048744"/>
    </source>
</evidence>
<organism evidence="18 19">
    <name type="scientific">Paspalum notatum polerovirus</name>
    <dbReference type="NCBI Taxonomy" id="2885087"/>
    <lineage>
        <taxon>Viruses</taxon>
        <taxon>Riboviria</taxon>
        <taxon>Orthornavirae</taxon>
        <taxon>Pisuviricota</taxon>
        <taxon>Pisoniviricetes</taxon>
        <taxon>Sobelivirales</taxon>
        <taxon>Solemoviridae</taxon>
        <taxon>Polerovirus</taxon>
        <taxon>Polerovirus PNPV</taxon>
    </lineage>
</organism>
<dbReference type="PROSITE" id="PS50507">
    <property type="entry name" value="RDRP_SSRNA_POS"/>
    <property type="match status" value="1"/>
</dbReference>
<dbReference type="GO" id="GO:0006351">
    <property type="term" value="P:DNA-templated transcription"/>
    <property type="evidence" value="ECO:0007669"/>
    <property type="project" value="InterPro"/>
</dbReference>
<evidence type="ECO:0000259" key="17">
    <source>
        <dbReference type="PROSITE" id="PS51868"/>
    </source>
</evidence>
<dbReference type="InterPro" id="IPR009003">
    <property type="entry name" value="Peptidase_S1_PA"/>
</dbReference>
<keyword evidence="7" id="KW-0547">Nucleotide-binding</keyword>
<dbReference type="InterPro" id="IPR001795">
    <property type="entry name" value="RNA-dir_pol_luteovirus"/>
</dbReference>
<sequence>MMLKLYSVLLFACFLSCFAIPLIQGDSLAKHGLPLRGTRFEPEEKYLLPQNSTTAAAVTTHKLCIAASYGELLRELMRMISSDLTRISSEVCATSNLSWKAFVEEQKILTTFLTNEISKCCQRIYMQVIAWMKIFIGCILTLIIFMWSFLIWGIICLSIFLLRQYTLQILSLGCLYICSMLLVRTVSKIFGGWPVTAISALGTMISNLFKVLLFRKSSPAYEIPTPGYKSIEIPQKPPRDCVLLVQHNDALNSPAGYASCVRLLNGSNALLTAKHVSNQEGDLLIASTRTNNRIKFSLFNTILTTKNSDVGLYQGPPGWESILGCKAADITPVDGLTCCEASIFRYDGHWLRANASLVGTEGTFVSVLSNTEAGYSGTPYFNGKSILGVHVGGNTAQTNNLMAPIPSIPGLTKHKYVFESPQLKGRLFTEEEVKELEYEIEEAYQKAIDLVHFKSRTGKNWADYEDDVLFEAPKFQGKRRTRFRPRKQNGLAHPYTLARRYLAQRYSRQGGGSVGRQDQRLSNRADGCSENFGISFETTNEQQSKAQAQAQNFRAYFDSLYRWEVRGARSQVPGFEACGSLPKYYFTKQKDESEWGRLLAEGNPALAEKVSGFGWPQFGPEAELKSLRLQAQRWLQRAESAKIPSAEDRERVIQKTTEAYKTCQTQCPKTSQSNLLVWENFLEDFKQAVFSLELDAGVGVPFVGYDRRTHRGWIEDPELLPVLARMTFDRLHKMSTVKFEHLTAEQLVQQGLCDPIRLFVKGEPHKQSKLDEGRYRLIMSVSLLDQLVARVLFQNQNKREIALWRAIPSKPGFGLSTDAQSREFVQNLARQCGVDTTMLLQDWQLYTVPTDCSGFDWSVAEWMLHDDMEVRNRLTRNNTELTKRLRACWLKCISNSVLCLSDGTLLAQRVAGVQKSGSYNTSSSNSRIRVMAAYHCGATWAMAMGDDALESVDTNLDVYKNLGFKVEVSKQLEFCSHVFEKEDLARPVNQNKMIYKLLYGYNPVNGSSEVIQRYLDACMSVLNELRHDPETVELLHKWLVTPVQLQNV</sequence>
<feature type="transmembrane region" description="Helical" evidence="15">
    <location>
        <begin position="193"/>
        <end position="213"/>
    </location>
</feature>
<keyword evidence="5 15" id="KW-0812">Transmembrane</keyword>
<dbReference type="Pfam" id="PF02123">
    <property type="entry name" value="RdRP_4"/>
    <property type="match status" value="1"/>
</dbReference>
<dbReference type="Pfam" id="PF02122">
    <property type="entry name" value="Peptidase_S39"/>
    <property type="match status" value="1"/>
</dbReference>
<feature type="transmembrane region" description="Helical" evidence="15">
    <location>
        <begin position="169"/>
        <end position="187"/>
    </location>
</feature>
<keyword evidence="10" id="KW-0720">Serine protease</keyword>